<keyword evidence="4 12" id="KW-0808">Transferase</keyword>
<dbReference type="AlphaFoldDB" id="A0A5B8ID66"/>
<comment type="subunit">
    <text evidence="12">Homodimer.</text>
</comment>
<feature type="binding site" evidence="12">
    <location>
        <position position="275"/>
    </location>
    <ligand>
        <name>K(+)</name>
        <dbReference type="ChEBI" id="CHEBI:29103"/>
    </ligand>
</feature>
<protein>
    <recommendedName>
        <fullName evidence="3 12">Ribokinase</fullName>
        <shortName evidence="12">RK</shortName>
        <ecNumber evidence="2 12">2.7.1.15</ecNumber>
    </recommendedName>
</protein>
<evidence type="ECO:0000313" key="16">
    <source>
        <dbReference type="Proteomes" id="UP000320580"/>
    </source>
</evidence>
<dbReference type="Proteomes" id="UP000320580">
    <property type="component" value="Chromosome"/>
</dbReference>
<dbReference type="UniPathway" id="UPA00916">
    <property type="reaction ID" value="UER00889"/>
</dbReference>
<organism evidence="15 16">
    <name type="scientific">Streptomyces qinzhouensis</name>
    <dbReference type="NCBI Taxonomy" id="2599401"/>
    <lineage>
        <taxon>Bacteria</taxon>
        <taxon>Bacillati</taxon>
        <taxon>Actinomycetota</taxon>
        <taxon>Actinomycetes</taxon>
        <taxon>Kitasatosporales</taxon>
        <taxon>Streptomycetaceae</taxon>
        <taxon>Streptomyces</taxon>
    </lineage>
</organism>
<feature type="domain" description="Carbohydrate kinase PfkB" evidence="14">
    <location>
        <begin position="1"/>
        <end position="286"/>
    </location>
</feature>
<feature type="binding site" evidence="12">
    <location>
        <begin position="11"/>
        <end position="13"/>
    </location>
    <ligand>
        <name>substrate</name>
    </ligand>
</feature>
<dbReference type="PANTHER" id="PTHR10584:SF166">
    <property type="entry name" value="RIBOKINASE"/>
    <property type="match status" value="1"/>
</dbReference>
<evidence type="ECO:0000256" key="11">
    <source>
        <dbReference type="ARBA" id="ARBA00023277"/>
    </source>
</evidence>
<comment type="activity regulation">
    <text evidence="12">Activated by a monovalent cation that binds near, but not in, the active site. The most likely occupant of the site in vivo is potassium. Ion binding induces a conformational change that may alter substrate affinity.</text>
</comment>
<dbReference type="EMBL" id="CP042266">
    <property type="protein sequence ID" value="QDY76278.1"/>
    <property type="molecule type" value="Genomic_DNA"/>
</dbReference>
<comment type="catalytic activity">
    <reaction evidence="12">
        <text>D-ribose + ATP = D-ribose 5-phosphate + ADP + H(+)</text>
        <dbReference type="Rhea" id="RHEA:13697"/>
        <dbReference type="ChEBI" id="CHEBI:15378"/>
        <dbReference type="ChEBI" id="CHEBI:30616"/>
        <dbReference type="ChEBI" id="CHEBI:47013"/>
        <dbReference type="ChEBI" id="CHEBI:78346"/>
        <dbReference type="ChEBI" id="CHEBI:456216"/>
        <dbReference type="EC" id="2.7.1.15"/>
    </reaction>
</comment>
<dbReference type="CDD" id="cd01174">
    <property type="entry name" value="ribokinase"/>
    <property type="match status" value="1"/>
</dbReference>
<feature type="binding site" evidence="12">
    <location>
        <position position="239"/>
    </location>
    <ligand>
        <name>K(+)</name>
        <dbReference type="ChEBI" id="CHEBI:29103"/>
    </ligand>
</feature>
<keyword evidence="11 12" id="KW-0119">Carbohydrate metabolism</keyword>
<dbReference type="HAMAP" id="MF_01987">
    <property type="entry name" value="Ribokinase"/>
    <property type="match status" value="1"/>
</dbReference>
<dbReference type="GO" id="GO:0046872">
    <property type="term" value="F:metal ion binding"/>
    <property type="evidence" value="ECO:0007669"/>
    <property type="project" value="UniProtKB-KW"/>
</dbReference>
<evidence type="ECO:0000256" key="3">
    <source>
        <dbReference type="ARBA" id="ARBA00016943"/>
    </source>
</evidence>
<feature type="binding site" evidence="12">
    <location>
        <begin position="39"/>
        <end position="43"/>
    </location>
    <ligand>
        <name>substrate</name>
    </ligand>
</feature>
<keyword evidence="16" id="KW-1185">Reference proteome</keyword>
<comment type="function">
    <text evidence="12">Catalyzes the phosphorylation of ribose at O-5 in a reaction requiring ATP and magnesium. The resulting D-ribose-5-phosphate can then be used either for sythesis of nucleotides, histidine, and tryptophan, or as a component of the pentose phosphate pathway.</text>
</comment>
<evidence type="ECO:0000256" key="8">
    <source>
        <dbReference type="ARBA" id="ARBA00022840"/>
    </source>
</evidence>
<dbReference type="KEGG" id="sqz:FQU76_06770"/>
<evidence type="ECO:0000256" key="9">
    <source>
        <dbReference type="ARBA" id="ARBA00022842"/>
    </source>
</evidence>
<comment type="cofactor">
    <cofactor evidence="12">
        <name>Mg(2+)</name>
        <dbReference type="ChEBI" id="CHEBI:18420"/>
    </cofactor>
    <text evidence="12">Requires a divalent cation, most likely magnesium in vivo, as an electrophilic catalyst to aid phosphoryl group transfer. It is the chelate of the metal and the nucleotide that is the actual substrate.</text>
</comment>
<dbReference type="Gene3D" id="3.40.1190.20">
    <property type="match status" value="1"/>
</dbReference>
<comment type="similarity">
    <text evidence="12">Belongs to the carbohydrate kinase PfkB family. Ribokinase subfamily.</text>
</comment>
<evidence type="ECO:0000256" key="10">
    <source>
        <dbReference type="ARBA" id="ARBA00022958"/>
    </source>
</evidence>
<feature type="region of interest" description="Disordered" evidence="13">
    <location>
        <begin position="293"/>
        <end position="331"/>
    </location>
</feature>
<dbReference type="InterPro" id="IPR002139">
    <property type="entry name" value="Ribo/fructo_kinase"/>
</dbReference>
<dbReference type="InterPro" id="IPR002173">
    <property type="entry name" value="Carboh/pur_kinase_PfkB_CS"/>
</dbReference>
<comment type="subcellular location">
    <subcellularLocation>
        <location evidence="12">Cytoplasm</location>
    </subcellularLocation>
</comment>
<dbReference type="Pfam" id="PF00294">
    <property type="entry name" value="PfkB"/>
    <property type="match status" value="1"/>
</dbReference>
<feature type="active site" description="Proton acceptor" evidence="12">
    <location>
        <position position="245"/>
    </location>
</feature>
<dbReference type="PRINTS" id="PR00990">
    <property type="entry name" value="RIBOKINASE"/>
</dbReference>
<dbReference type="EC" id="2.7.1.15" evidence="2 12"/>
<feature type="compositionally biased region" description="Basic and acidic residues" evidence="13">
    <location>
        <begin position="305"/>
        <end position="316"/>
    </location>
</feature>
<feature type="binding site" evidence="12">
    <location>
        <begin position="244"/>
        <end position="245"/>
    </location>
    <ligand>
        <name>ATP</name>
        <dbReference type="ChEBI" id="CHEBI:30616"/>
    </ligand>
</feature>
<feature type="binding site" evidence="12">
    <location>
        <position position="182"/>
    </location>
    <ligand>
        <name>ATP</name>
        <dbReference type="ChEBI" id="CHEBI:30616"/>
    </ligand>
</feature>
<feature type="binding site" evidence="12">
    <location>
        <position position="280"/>
    </location>
    <ligand>
        <name>K(+)</name>
        <dbReference type="ChEBI" id="CHEBI:29103"/>
    </ligand>
</feature>
<comment type="similarity">
    <text evidence="1">Belongs to the carbohydrate kinase pfkB family.</text>
</comment>
<dbReference type="GO" id="GO:0004747">
    <property type="term" value="F:ribokinase activity"/>
    <property type="evidence" value="ECO:0007669"/>
    <property type="project" value="UniProtKB-UniRule"/>
</dbReference>
<evidence type="ECO:0000256" key="4">
    <source>
        <dbReference type="ARBA" id="ARBA00022679"/>
    </source>
</evidence>
<name>A0A5B8ID66_9ACTN</name>
<dbReference type="PANTHER" id="PTHR10584">
    <property type="entry name" value="SUGAR KINASE"/>
    <property type="match status" value="1"/>
</dbReference>
<dbReference type="NCBIfam" id="TIGR02152">
    <property type="entry name" value="D_ribokin_bact"/>
    <property type="match status" value="1"/>
</dbReference>
<sequence length="331" mass="33597">MTAIVVLGSTNMDLVAYVVRAPLRGETVTGREFRTVPGGKGANQAVAAARAGGNVAMIGAVGSDAFGRHLRHTLEASGVDTDLLHTADGPSGTAHIVVDDEGGNAIVVVPGANGTVTALGPGDETLIATADTLLLQLELPLSVVVEGAAAARRHGVRTVLTPAPARALPPELLAATDLLVPNEHEATLLTGLTDPEAAAGALLAQVPEVVVTLGARGTLYANRDGARIHVPAPRVTAVDTTAAGDTFTGALAVALGEGRPVEQALRWASCAAALGVRREGASTSMPYRPEIDAEYARVTAAPPDELPRPAPERHPAETSAPATNSEIGNPS</sequence>
<feature type="binding site" evidence="12">
    <location>
        <position position="278"/>
    </location>
    <ligand>
        <name>K(+)</name>
        <dbReference type="ChEBI" id="CHEBI:29103"/>
    </ligand>
</feature>
<feature type="binding site" evidence="12">
    <location>
        <position position="284"/>
    </location>
    <ligand>
        <name>K(+)</name>
        <dbReference type="ChEBI" id="CHEBI:29103"/>
    </ligand>
</feature>
<evidence type="ECO:0000313" key="15">
    <source>
        <dbReference type="EMBL" id="QDY76278.1"/>
    </source>
</evidence>
<keyword evidence="5 12" id="KW-0479">Metal-binding</keyword>
<dbReference type="OrthoDB" id="9775849at2"/>
<feature type="binding site" evidence="12">
    <location>
        <position position="138"/>
    </location>
    <ligand>
        <name>substrate</name>
    </ligand>
</feature>
<evidence type="ECO:0000256" key="2">
    <source>
        <dbReference type="ARBA" id="ARBA00012035"/>
    </source>
</evidence>
<keyword evidence="8 12" id="KW-0067">ATP-binding</keyword>
<comment type="pathway">
    <text evidence="12">Carbohydrate metabolism; D-ribose degradation; D-ribose 5-phosphate from beta-D-ribopyranose: step 2/2.</text>
</comment>
<evidence type="ECO:0000256" key="13">
    <source>
        <dbReference type="SAM" id="MobiDB-lite"/>
    </source>
</evidence>
<evidence type="ECO:0000259" key="14">
    <source>
        <dbReference type="Pfam" id="PF00294"/>
    </source>
</evidence>
<dbReference type="GO" id="GO:0019303">
    <property type="term" value="P:D-ribose catabolic process"/>
    <property type="evidence" value="ECO:0007669"/>
    <property type="project" value="UniProtKB-UniRule"/>
</dbReference>
<feature type="binding site" evidence="12">
    <location>
        <position position="245"/>
    </location>
    <ligand>
        <name>substrate</name>
    </ligand>
</feature>
<keyword evidence="9 12" id="KW-0460">Magnesium</keyword>
<evidence type="ECO:0000256" key="6">
    <source>
        <dbReference type="ARBA" id="ARBA00022741"/>
    </source>
</evidence>
<evidence type="ECO:0000256" key="5">
    <source>
        <dbReference type="ARBA" id="ARBA00022723"/>
    </source>
</evidence>
<feature type="binding site" evidence="12">
    <location>
        <position position="241"/>
    </location>
    <ligand>
        <name>K(+)</name>
        <dbReference type="ChEBI" id="CHEBI:29103"/>
    </ligand>
</feature>
<evidence type="ECO:0000256" key="12">
    <source>
        <dbReference type="HAMAP-Rule" id="MF_01987"/>
    </source>
</evidence>
<dbReference type="InterPro" id="IPR011611">
    <property type="entry name" value="PfkB_dom"/>
</dbReference>
<keyword evidence="7 12" id="KW-0418">Kinase</keyword>
<keyword evidence="10 12" id="KW-0630">Potassium</keyword>
<gene>
    <name evidence="12 15" type="primary">rbsK</name>
    <name evidence="15" type="ORF">FQU76_06770</name>
</gene>
<reference evidence="15 16" key="1">
    <citation type="submission" date="2019-07" db="EMBL/GenBank/DDBJ databases">
        <authorList>
            <person name="Zhu P."/>
        </authorList>
    </citation>
    <scope>NUCLEOTIDE SEQUENCE [LARGE SCALE GENOMIC DNA]</scope>
    <source>
        <strain evidence="15 16">SSL-25</strain>
    </source>
</reference>
<dbReference type="GO" id="GO:0005524">
    <property type="term" value="F:ATP binding"/>
    <property type="evidence" value="ECO:0007669"/>
    <property type="project" value="UniProtKB-UniRule"/>
</dbReference>
<evidence type="ECO:0000256" key="7">
    <source>
        <dbReference type="ARBA" id="ARBA00022777"/>
    </source>
</evidence>
<accession>A0A5B8ID66</accession>
<dbReference type="InterPro" id="IPR011877">
    <property type="entry name" value="Ribokinase"/>
</dbReference>
<feature type="compositionally biased region" description="Polar residues" evidence="13">
    <location>
        <begin position="320"/>
        <end position="331"/>
    </location>
</feature>
<dbReference type="GO" id="GO:0005829">
    <property type="term" value="C:cytosol"/>
    <property type="evidence" value="ECO:0007669"/>
    <property type="project" value="TreeGrafter"/>
</dbReference>
<proteinExistence type="inferred from homology"/>
<comment type="caution">
    <text evidence="12">Lacks conserved residue(s) required for the propagation of feature annotation.</text>
</comment>
<evidence type="ECO:0000256" key="1">
    <source>
        <dbReference type="ARBA" id="ARBA00005380"/>
    </source>
</evidence>
<dbReference type="RefSeq" id="WP_146479575.1">
    <property type="nucleotide sequence ID" value="NZ_CP042266.1"/>
</dbReference>
<keyword evidence="12" id="KW-0963">Cytoplasm</keyword>
<dbReference type="PROSITE" id="PS00584">
    <property type="entry name" value="PFKB_KINASES_2"/>
    <property type="match status" value="1"/>
</dbReference>
<dbReference type="InterPro" id="IPR029056">
    <property type="entry name" value="Ribokinase-like"/>
</dbReference>
<feature type="binding site" evidence="12">
    <location>
        <begin position="212"/>
        <end position="217"/>
    </location>
    <ligand>
        <name>ATP</name>
        <dbReference type="ChEBI" id="CHEBI:30616"/>
    </ligand>
</feature>
<dbReference type="SUPFAM" id="SSF53613">
    <property type="entry name" value="Ribokinase-like"/>
    <property type="match status" value="1"/>
</dbReference>
<keyword evidence="6 12" id="KW-0547">Nucleotide-binding</keyword>